<organism evidence="1 2">
    <name type="scientific">Carnobacterium maltaromaticum</name>
    <name type="common">Carnobacterium piscicola</name>
    <dbReference type="NCBI Taxonomy" id="2751"/>
    <lineage>
        <taxon>Bacteria</taxon>
        <taxon>Bacillati</taxon>
        <taxon>Bacillota</taxon>
        <taxon>Bacilli</taxon>
        <taxon>Lactobacillales</taxon>
        <taxon>Carnobacteriaceae</taxon>
        <taxon>Carnobacterium</taxon>
    </lineage>
</organism>
<proteinExistence type="predicted"/>
<reference evidence="1" key="1">
    <citation type="submission" date="2023-08" db="EMBL/GenBank/DDBJ databases">
        <title>Genomic characterization of piscicolin 126 produced by Carnobacterium maltaromaticum CM22 strain isolated from salmon (Salmo salar).</title>
        <authorList>
            <person name="Gonzalez-Gragera E."/>
            <person name="Garcia-Lopez J.D."/>
            <person name="Teso-Perez C."/>
            <person name="Gimenez-Hernandez I."/>
            <person name="Peralta-Sanchez J.M."/>
            <person name="Valdivia E."/>
            <person name="Montalban-Lopez M."/>
            <person name="Martin-Platero A.M."/>
            <person name="Banos A."/>
            <person name="Martinez-Bueno M."/>
        </authorList>
    </citation>
    <scope>NUCLEOTIDE SEQUENCE</scope>
    <source>
        <strain evidence="1">CM22</strain>
    </source>
</reference>
<dbReference type="Proteomes" id="UP001290462">
    <property type="component" value="Unassembled WGS sequence"/>
</dbReference>
<dbReference type="EMBL" id="JAVBVO010000003">
    <property type="protein sequence ID" value="MDZ5759276.1"/>
    <property type="molecule type" value="Genomic_DNA"/>
</dbReference>
<evidence type="ECO:0000313" key="2">
    <source>
        <dbReference type="Proteomes" id="UP001290462"/>
    </source>
</evidence>
<sequence>MRIEDFWIDVVFYRAEFQTENGRKITKLLTFPATFNQESQISEVIKTKFRNVDKVLFIEEWGDGLYLK</sequence>
<comment type="caution">
    <text evidence="1">The sequence shown here is derived from an EMBL/GenBank/DDBJ whole genome shotgun (WGS) entry which is preliminary data.</text>
</comment>
<accession>A0AAW9K7P6</accession>
<dbReference type="AlphaFoldDB" id="A0AAW9K7P6"/>
<name>A0AAW9K7P6_CARML</name>
<gene>
    <name evidence="1" type="ORF">RAK27_11445</name>
</gene>
<dbReference type="RefSeq" id="WP_322809148.1">
    <property type="nucleotide sequence ID" value="NZ_JAVBVO010000003.1"/>
</dbReference>
<evidence type="ECO:0000313" key="1">
    <source>
        <dbReference type="EMBL" id="MDZ5759276.1"/>
    </source>
</evidence>
<protein>
    <submittedName>
        <fullName evidence="1">Uncharacterized protein</fullName>
    </submittedName>
</protein>